<reference evidence="3" key="1">
    <citation type="submission" date="2021-02" db="EMBL/GenBank/DDBJ databases">
        <authorList>
            <person name="Nowell W R."/>
        </authorList>
    </citation>
    <scope>NUCLEOTIDE SEQUENCE</scope>
</reference>
<dbReference type="AlphaFoldDB" id="A0A822G699"/>
<dbReference type="Proteomes" id="UP000663848">
    <property type="component" value="Unassembled WGS sequence"/>
</dbReference>
<evidence type="ECO:0000313" key="5">
    <source>
        <dbReference type="Proteomes" id="UP000663873"/>
    </source>
</evidence>
<protein>
    <submittedName>
        <fullName evidence="3">Uncharacterized protein</fullName>
    </submittedName>
</protein>
<evidence type="ECO:0000313" key="3">
    <source>
        <dbReference type="EMBL" id="CAF5135053.1"/>
    </source>
</evidence>
<gene>
    <name evidence="3" type="ORF">QYT958_LOCUS47183</name>
    <name evidence="1" type="ORF">UJA718_LOCUS46457</name>
    <name evidence="2" type="ORF">UJA718_LOCUS47538</name>
</gene>
<dbReference type="EMBL" id="CAJOBR010087456">
    <property type="protein sequence ID" value="CAF5135053.1"/>
    <property type="molecule type" value="Genomic_DNA"/>
</dbReference>
<evidence type="ECO:0000313" key="4">
    <source>
        <dbReference type="Proteomes" id="UP000663848"/>
    </source>
</evidence>
<comment type="caution">
    <text evidence="3">The sequence shown here is derived from an EMBL/GenBank/DDBJ whole genome shotgun (WGS) entry which is preliminary data.</text>
</comment>
<feature type="non-terminal residue" evidence="3">
    <location>
        <position position="1"/>
    </location>
</feature>
<name>A0A822G699_9BILA</name>
<dbReference type="EMBL" id="CAJOBP010090655">
    <property type="protein sequence ID" value="CAF4946231.1"/>
    <property type="molecule type" value="Genomic_DNA"/>
</dbReference>
<accession>A0A822G699</accession>
<evidence type="ECO:0000313" key="2">
    <source>
        <dbReference type="EMBL" id="CAF4946231.1"/>
    </source>
</evidence>
<dbReference type="Proteomes" id="UP000663873">
    <property type="component" value="Unassembled WGS sequence"/>
</dbReference>
<sequence>FGFANIFYPDSKLQTFCGSPP</sequence>
<organism evidence="3 4">
    <name type="scientific">Rotaria socialis</name>
    <dbReference type="NCBI Taxonomy" id="392032"/>
    <lineage>
        <taxon>Eukaryota</taxon>
        <taxon>Metazoa</taxon>
        <taxon>Spiralia</taxon>
        <taxon>Gnathifera</taxon>
        <taxon>Rotifera</taxon>
        <taxon>Eurotatoria</taxon>
        <taxon>Bdelloidea</taxon>
        <taxon>Philodinida</taxon>
        <taxon>Philodinidae</taxon>
        <taxon>Rotaria</taxon>
    </lineage>
</organism>
<dbReference type="EMBL" id="CAJOBP010083156">
    <property type="protein sequence ID" value="CAF4921690.1"/>
    <property type="molecule type" value="Genomic_DNA"/>
</dbReference>
<proteinExistence type="predicted"/>
<keyword evidence="5" id="KW-1185">Reference proteome</keyword>
<evidence type="ECO:0000313" key="1">
    <source>
        <dbReference type="EMBL" id="CAF4921690.1"/>
    </source>
</evidence>